<dbReference type="RefSeq" id="WP_148915137.1">
    <property type="nucleotide sequence ID" value="NZ_VSZS01000063.1"/>
</dbReference>
<comment type="caution">
    <text evidence="3">The sequence shown here is derived from an EMBL/GenBank/DDBJ whole genome shotgun (WGS) entry which is preliminary data.</text>
</comment>
<name>A0A5D4GZJ9_9HYPH</name>
<keyword evidence="2" id="KW-0812">Transmembrane</keyword>
<sequence>MGRPERAGLAYFAAVFATGFLFGTVRVLFVEGLIGTELAVAAELPAMLAVSWLAARFLVVRVRVGDAPAARLRMGFAALCLLVLAETVLGVALFGQTVGQHFADYATLRGALTLIGQAGFGLMPLFVARRRNDEGHKNQNTKGEAHVHQEIRTDRRVRSRADGRAGHGG</sequence>
<protein>
    <submittedName>
        <fullName evidence="3">Uncharacterized protein</fullName>
    </submittedName>
</protein>
<organism evidence="3 4">
    <name type="scientific">Neoaquamicrobium microcysteis</name>
    <dbReference type="NCBI Taxonomy" id="2682781"/>
    <lineage>
        <taxon>Bacteria</taxon>
        <taxon>Pseudomonadati</taxon>
        <taxon>Pseudomonadota</taxon>
        <taxon>Alphaproteobacteria</taxon>
        <taxon>Hyphomicrobiales</taxon>
        <taxon>Phyllobacteriaceae</taxon>
        <taxon>Neoaquamicrobium</taxon>
    </lineage>
</organism>
<feature type="transmembrane region" description="Helical" evidence="2">
    <location>
        <begin position="72"/>
        <end position="94"/>
    </location>
</feature>
<evidence type="ECO:0000256" key="1">
    <source>
        <dbReference type="SAM" id="MobiDB-lite"/>
    </source>
</evidence>
<evidence type="ECO:0000313" key="4">
    <source>
        <dbReference type="Proteomes" id="UP000323258"/>
    </source>
</evidence>
<proteinExistence type="predicted"/>
<keyword evidence="4" id="KW-1185">Reference proteome</keyword>
<accession>A0A5D4GZJ9</accession>
<reference evidence="3 4" key="1">
    <citation type="submission" date="2019-08" db="EMBL/GenBank/DDBJ databases">
        <authorList>
            <person name="Seo Y.L."/>
        </authorList>
    </citation>
    <scope>NUCLEOTIDE SEQUENCE [LARGE SCALE GENOMIC DNA]</scope>
    <source>
        <strain evidence="3 4">MaA-C15</strain>
    </source>
</reference>
<feature type="transmembrane region" description="Helical" evidence="2">
    <location>
        <begin position="106"/>
        <end position="127"/>
    </location>
</feature>
<reference evidence="3 4" key="2">
    <citation type="submission" date="2019-09" db="EMBL/GenBank/DDBJ databases">
        <title>Mesorhizobium sp. MaA-C15 isolated from Microcystis aeruginosa.</title>
        <authorList>
            <person name="Jeong S.E."/>
            <person name="Jin H.M."/>
            <person name="Jeon C.O."/>
        </authorList>
    </citation>
    <scope>NUCLEOTIDE SEQUENCE [LARGE SCALE GENOMIC DNA]</scope>
    <source>
        <strain evidence="3 4">MaA-C15</strain>
    </source>
</reference>
<dbReference type="OrthoDB" id="7877055at2"/>
<keyword evidence="2" id="KW-0472">Membrane</keyword>
<dbReference type="AlphaFoldDB" id="A0A5D4GZJ9"/>
<feature type="transmembrane region" description="Helical" evidence="2">
    <location>
        <begin position="9"/>
        <end position="29"/>
    </location>
</feature>
<dbReference type="Proteomes" id="UP000323258">
    <property type="component" value="Unassembled WGS sequence"/>
</dbReference>
<feature type="region of interest" description="Disordered" evidence="1">
    <location>
        <begin position="134"/>
        <end position="169"/>
    </location>
</feature>
<evidence type="ECO:0000313" key="3">
    <source>
        <dbReference type="EMBL" id="TYR31980.1"/>
    </source>
</evidence>
<dbReference type="EMBL" id="VSZS01000063">
    <property type="protein sequence ID" value="TYR31980.1"/>
    <property type="molecule type" value="Genomic_DNA"/>
</dbReference>
<gene>
    <name evidence="3" type="ORF">FY036_12885</name>
</gene>
<keyword evidence="2" id="KW-1133">Transmembrane helix</keyword>
<feature type="transmembrane region" description="Helical" evidence="2">
    <location>
        <begin position="41"/>
        <end position="60"/>
    </location>
</feature>
<evidence type="ECO:0000256" key="2">
    <source>
        <dbReference type="SAM" id="Phobius"/>
    </source>
</evidence>